<keyword evidence="6 10" id="KW-0812">Transmembrane</keyword>
<keyword evidence="8 10" id="KW-0472">Membrane</keyword>
<evidence type="ECO:0000256" key="4">
    <source>
        <dbReference type="ARBA" id="ARBA00022597"/>
    </source>
</evidence>
<evidence type="ECO:0000256" key="5">
    <source>
        <dbReference type="ARBA" id="ARBA00022683"/>
    </source>
</evidence>
<keyword evidence="7 10" id="KW-1133">Transmembrane helix</keyword>
<accession>A0AA40XAB9</accession>
<dbReference type="PANTHER" id="PTHR32502:SF28">
    <property type="entry name" value="PHOSPHOTRANSFERASE SYSTEM SUGAR-SPECIFIC EIIC COMPONENT"/>
    <property type="match status" value="1"/>
</dbReference>
<evidence type="ECO:0000256" key="6">
    <source>
        <dbReference type="ARBA" id="ARBA00022692"/>
    </source>
</evidence>
<evidence type="ECO:0000313" key="12">
    <source>
        <dbReference type="Proteomes" id="UP000743107"/>
    </source>
</evidence>
<evidence type="ECO:0000256" key="10">
    <source>
        <dbReference type="SAM" id="Phobius"/>
    </source>
</evidence>
<evidence type="ECO:0000256" key="1">
    <source>
        <dbReference type="ARBA" id="ARBA00004651"/>
    </source>
</evidence>
<dbReference type="EMBL" id="JADOFV010000005">
    <property type="protein sequence ID" value="MBF7127965.1"/>
    <property type="molecule type" value="Genomic_DNA"/>
</dbReference>
<comment type="subcellular location">
    <subcellularLocation>
        <location evidence="1">Cell membrane</location>
        <topology evidence="1">Multi-pass membrane protein</topology>
    </subcellularLocation>
</comment>
<name>A0AA40XAB9_PEDPE</name>
<sequence>MMVSLTAIIVLSIYVAIAVLDQVSLQLGPYSPLFGGAITGLVLGDLKTGLIVGATLQLMTLGVATYGGATVPDFLTGSIMGTAYAIIAHKGAEYGIGLAVPIGLLLTQLDILARMTNTYFQHRADRFAEEGNARGVERQNIWGTIPWMLSRIIPVVVGLVYGQSVVTAINNFIPQWFMLGLKAAGMILPAMGIAILMRYLPLKKYWPFFIIGFVFMAYFSKTFSILGVALIGLAMAGLYLTFGTNLEKKSNMQVTSTEKETKEVTNDNSNDLYADEEVEFND</sequence>
<feature type="transmembrane region" description="Helical" evidence="10">
    <location>
        <begin position="204"/>
        <end position="219"/>
    </location>
</feature>
<evidence type="ECO:0000256" key="9">
    <source>
        <dbReference type="SAM" id="MobiDB-lite"/>
    </source>
</evidence>
<reference evidence="11" key="1">
    <citation type="submission" date="2020-11" db="EMBL/GenBank/DDBJ databases">
        <title>Antibiotic susceptibility profiles of Pediococcus pentosaceus from various origins and their implications for the safety assessment of strains with food-technology applications.</title>
        <authorList>
            <person name="Shani N."/>
            <person name="Oberhaensli S."/>
            <person name="Arias E."/>
        </authorList>
    </citation>
    <scope>NUCLEOTIDE SEQUENCE</scope>
    <source>
        <strain evidence="11">FAM 19164</strain>
    </source>
</reference>
<dbReference type="Proteomes" id="UP000743107">
    <property type="component" value="Unassembled WGS sequence"/>
</dbReference>
<dbReference type="PANTHER" id="PTHR32502">
    <property type="entry name" value="N-ACETYLGALACTOSAMINE PERMEASE II COMPONENT-RELATED"/>
    <property type="match status" value="1"/>
</dbReference>
<evidence type="ECO:0000256" key="7">
    <source>
        <dbReference type="ARBA" id="ARBA00022989"/>
    </source>
</evidence>
<evidence type="ECO:0000256" key="2">
    <source>
        <dbReference type="ARBA" id="ARBA00022448"/>
    </source>
</evidence>
<dbReference type="Pfam" id="PF03609">
    <property type="entry name" value="EII-Sor"/>
    <property type="match status" value="1"/>
</dbReference>
<feature type="transmembrane region" description="Helical" evidence="10">
    <location>
        <begin position="94"/>
        <end position="113"/>
    </location>
</feature>
<evidence type="ECO:0000256" key="8">
    <source>
        <dbReference type="ARBA" id="ARBA00023136"/>
    </source>
</evidence>
<proteinExistence type="predicted"/>
<evidence type="ECO:0000256" key="3">
    <source>
        <dbReference type="ARBA" id="ARBA00022475"/>
    </source>
</evidence>
<feature type="compositionally biased region" description="Acidic residues" evidence="9">
    <location>
        <begin position="273"/>
        <end position="282"/>
    </location>
</feature>
<protein>
    <submittedName>
        <fullName evidence="11">PTS sugar transporter subunit IIC</fullName>
    </submittedName>
</protein>
<dbReference type="GO" id="GO:0005886">
    <property type="term" value="C:plasma membrane"/>
    <property type="evidence" value="ECO:0007669"/>
    <property type="project" value="UniProtKB-SubCell"/>
</dbReference>
<gene>
    <name evidence="11" type="ORF">ITQ97_09160</name>
</gene>
<feature type="transmembrane region" description="Helical" evidence="10">
    <location>
        <begin position="148"/>
        <end position="169"/>
    </location>
</feature>
<keyword evidence="3" id="KW-1003">Cell membrane</keyword>
<evidence type="ECO:0000313" key="11">
    <source>
        <dbReference type="EMBL" id="MBF7127965.1"/>
    </source>
</evidence>
<dbReference type="PROSITE" id="PS51106">
    <property type="entry name" value="PTS_EIIC_TYPE_4"/>
    <property type="match status" value="1"/>
</dbReference>
<organism evidence="11 12">
    <name type="scientific">Pediococcus pentosaceus</name>
    <dbReference type="NCBI Taxonomy" id="1255"/>
    <lineage>
        <taxon>Bacteria</taxon>
        <taxon>Bacillati</taxon>
        <taxon>Bacillota</taxon>
        <taxon>Bacilli</taxon>
        <taxon>Lactobacillales</taxon>
        <taxon>Lactobacillaceae</taxon>
        <taxon>Pediococcus</taxon>
    </lineage>
</organism>
<dbReference type="GO" id="GO:0009401">
    <property type="term" value="P:phosphoenolpyruvate-dependent sugar phosphotransferase system"/>
    <property type="evidence" value="ECO:0007669"/>
    <property type="project" value="UniProtKB-KW"/>
</dbReference>
<dbReference type="AlphaFoldDB" id="A0AA40XAB9"/>
<comment type="caution">
    <text evidence="11">The sequence shown here is derived from an EMBL/GenBank/DDBJ whole genome shotgun (WGS) entry which is preliminary data.</text>
</comment>
<keyword evidence="2" id="KW-0813">Transport</keyword>
<feature type="transmembrane region" description="Helical" evidence="10">
    <location>
        <begin position="175"/>
        <end position="197"/>
    </location>
</feature>
<keyword evidence="4 11" id="KW-0762">Sugar transport</keyword>
<keyword evidence="5" id="KW-0598">Phosphotransferase system</keyword>
<feature type="region of interest" description="Disordered" evidence="9">
    <location>
        <begin position="253"/>
        <end position="282"/>
    </location>
</feature>
<dbReference type="InterPro" id="IPR050303">
    <property type="entry name" value="GatZ_KbaZ_carbometab"/>
</dbReference>
<dbReference type="InterPro" id="IPR004700">
    <property type="entry name" value="PTS_IIC_man"/>
</dbReference>